<organism evidence="1 2">
    <name type="scientific">Pacificispira spongiicola</name>
    <dbReference type="NCBI Taxonomy" id="2729598"/>
    <lineage>
        <taxon>Bacteria</taxon>
        <taxon>Pseudomonadati</taxon>
        <taxon>Pseudomonadota</taxon>
        <taxon>Alphaproteobacteria</taxon>
        <taxon>Rhodospirillales</taxon>
        <taxon>Rhodospirillaceae</taxon>
        <taxon>Pacificispira</taxon>
    </lineage>
</organism>
<reference evidence="1 2" key="1">
    <citation type="submission" date="2020-04" db="EMBL/GenBank/DDBJ databases">
        <title>Rhodospirillaceae bacterium KN72 isolated from deep sea.</title>
        <authorList>
            <person name="Zhang D.-C."/>
        </authorList>
    </citation>
    <scope>NUCLEOTIDE SEQUENCE [LARGE SCALE GENOMIC DNA]</scope>
    <source>
        <strain evidence="1 2">KN72</strain>
    </source>
</reference>
<comment type="caution">
    <text evidence="1">The sequence shown here is derived from an EMBL/GenBank/DDBJ whole genome shotgun (WGS) entry which is preliminary data.</text>
</comment>
<sequence>MSHNATNQTREEVIANLKALLEEATPLPVECRRKVLRDVIRDTRSEAIILPRLMRLYGRQCIESLNAQQVDETLRHLKAIARMLKTEHAGSTVANDV</sequence>
<dbReference type="AlphaFoldDB" id="A0A7Y0HI35"/>
<protein>
    <submittedName>
        <fullName evidence="1">Uncharacterized protein</fullName>
    </submittedName>
</protein>
<dbReference type="Proteomes" id="UP000539372">
    <property type="component" value="Unassembled WGS sequence"/>
</dbReference>
<keyword evidence="2" id="KW-1185">Reference proteome</keyword>
<name>A0A7Y0HI35_9PROT</name>
<proteinExistence type="predicted"/>
<evidence type="ECO:0000313" key="2">
    <source>
        <dbReference type="Proteomes" id="UP000539372"/>
    </source>
</evidence>
<dbReference type="EMBL" id="JABBNT010000006">
    <property type="protein sequence ID" value="NMM46567.1"/>
    <property type="molecule type" value="Genomic_DNA"/>
</dbReference>
<accession>A0A7Y0HI35</accession>
<dbReference type="RefSeq" id="WP_169626963.1">
    <property type="nucleotide sequence ID" value="NZ_JABBNT010000006.1"/>
</dbReference>
<gene>
    <name evidence="1" type="ORF">HH303_18900</name>
</gene>
<evidence type="ECO:0000313" key="1">
    <source>
        <dbReference type="EMBL" id="NMM46567.1"/>
    </source>
</evidence>